<keyword evidence="2 6" id="KW-0560">Oxidoreductase</keyword>
<dbReference type="Pfam" id="PF00389">
    <property type="entry name" value="2-Hacid_dh"/>
    <property type="match status" value="1"/>
</dbReference>
<dbReference type="InterPro" id="IPR036291">
    <property type="entry name" value="NAD(P)-bd_dom_sf"/>
</dbReference>
<sequence length="324" mass="35518">MLAGLPDMDLGRGWILKKVLITQKLLASCEESLEKRFDVFRLYEQQDREQFLKKTGPEIKAIAGWRVDAGLMDKLPNLKMIANFGVGYDGIDIKEAKKRAIMVTNTPDVLNDAMAEMAVGLMIALCRRLPAADAYVRTGKWAKKGSFPLQTELTGKTLGIVGLGRIGKEIALRCQAMKMRVVYFGRNKQTSQPYVYYDDLVEMAKKSDWLVVATPGGSETEKLVDQKVLAALGPNGNLVNMARGTVVDQAALVLMLQSGGIGGAALDVFEDEPNVPDELIKLENVVLSPHQGSATDQTRFAMGQLVVDNLAAFFAKEPLLTRVV</sequence>
<reference evidence="6" key="1">
    <citation type="submission" date="2018-06" db="EMBL/GenBank/DDBJ databases">
        <authorList>
            <person name="Zhirakovskaya E."/>
        </authorList>
    </citation>
    <scope>NUCLEOTIDE SEQUENCE</scope>
</reference>
<dbReference type="SUPFAM" id="SSF52283">
    <property type="entry name" value="Formate/glycerate dehydrogenase catalytic domain-like"/>
    <property type="match status" value="1"/>
</dbReference>
<dbReference type="GO" id="GO:0016618">
    <property type="term" value="F:hydroxypyruvate reductase [NAD(P)H] activity"/>
    <property type="evidence" value="ECO:0007669"/>
    <property type="project" value="TreeGrafter"/>
</dbReference>
<dbReference type="Pfam" id="PF02826">
    <property type="entry name" value="2-Hacid_dh_C"/>
    <property type="match status" value="1"/>
</dbReference>
<protein>
    <submittedName>
        <fullName evidence="6">D-3-phosphoglycerate dehydrogenase</fullName>
        <ecNumber evidence="6">1.1.1.95</ecNumber>
    </submittedName>
</protein>
<dbReference type="FunFam" id="3.40.50.720:FF:000213">
    <property type="entry name" value="Putative 2-hydroxyacid dehydrogenase"/>
    <property type="match status" value="1"/>
</dbReference>
<evidence type="ECO:0000313" key="6">
    <source>
        <dbReference type="EMBL" id="VAW21188.1"/>
    </source>
</evidence>
<evidence type="ECO:0000259" key="5">
    <source>
        <dbReference type="Pfam" id="PF02826"/>
    </source>
</evidence>
<dbReference type="PANTHER" id="PTHR10996">
    <property type="entry name" value="2-HYDROXYACID DEHYDROGENASE-RELATED"/>
    <property type="match status" value="1"/>
</dbReference>
<feature type="domain" description="D-isomer specific 2-hydroxyacid dehydrogenase NAD-binding" evidence="5">
    <location>
        <begin position="119"/>
        <end position="292"/>
    </location>
</feature>
<organism evidence="6">
    <name type="scientific">hydrothermal vent metagenome</name>
    <dbReference type="NCBI Taxonomy" id="652676"/>
    <lineage>
        <taxon>unclassified sequences</taxon>
        <taxon>metagenomes</taxon>
        <taxon>ecological metagenomes</taxon>
    </lineage>
</organism>
<keyword evidence="1" id="KW-0521">NADP</keyword>
<dbReference type="SUPFAM" id="SSF51735">
    <property type="entry name" value="NAD(P)-binding Rossmann-fold domains"/>
    <property type="match status" value="1"/>
</dbReference>
<keyword evidence="3" id="KW-0520">NAD</keyword>
<evidence type="ECO:0000256" key="2">
    <source>
        <dbReference type="ARBA" id="ARBA00023002"/>
    </source>
</evidence>
<dbReference type="GO" id="GO:0051287">
    <property type="term" value="F:NAD binding"/>
    <property type="evidence" value="ECO:0007669"/>
    <property type="project" value="InterPro"/>
</dbReference>
<dbReference type="InterPro" id="IPR006139">
    <property type="entry name" value="D-isomer_2_OHA_DH_cat_dom"/>
</dbReference>
<dbReference type="GO" id="GO:0030267">
    <property type="term" value="F:glyoxylate reductase (NADPH) activity"/>
    <property type="evidence" value="ECO:0007669"/>
    <property type="project" value="TreeGrafter"/>
</dbReference>
<dbReference type="CDD" id="cd12156">
    <property type="entry name" value="HPPR"/>
    <property type="match status" value="1"/>
</dbReference>
<dbReference type="Gene3D" id="3.40.50.720">
    <property type="entry name" value="NAD(P)-binding Rossmann-like Domain"/>
    <property type="match status" value="2"/>
</dbReference>
<feature type="domain" description="D-isomer specific 2-hydroxyacid dehydrogenase catalytic" evidence="4">
    <location>
        <begin position="19"/>
        <end position="323"/>
    </location>
</feature>
<dbReference type="GO" id="GO:0005829">
    <property type="term" value="C:cytosol"/>
    <property type="evidence" value="ECO:0007669"/>
    <property type="project" value="TreeGrafter"/>
</dbReference>
<dbReference type="PANTHER" id="PTHR10996:SF178">
    <property type="entry name" value="2-HYDROXYACID DEHYDROGENASE YGL185C-RELATED"/>
    <property type="match status" value="1"/>
</dbReference>
<dbReference type="InterPro" id="IPR006140">
    <property type="entry name" value="D-isomer_DH_NAD-bd"/>
</dbReference>
<evidence type="ECO:0000256" key="1">
    <source>
        <dbReference type="ARBA" id="ARBA00022857"/>
    </source>
</evidence>
<dbReference type="EC" id="1.1.1.95" evidence="6"/>
<dbReference type="GO" id="GO:0004617">
    <property type="term" value="F:phosphoglycerate dehydrogenase activity"/>
    <property type="evidence" value="ECO:0007669"/>
    <property type="project" value="UniProtKB-EC"/>
</dbReference>
<dbReference type="AlphaFoldDB" id="A0A3B0TT87"/>
<gene>
    <name evidence="6" type="ORF">MNBD_ALPHA12-2096</name>
</gene>
<proteinExistence type="predicted"/>
<dbReference type="InterPro" id="IPR050223">
    <property type="entry name" value="D-isomer_2-hydroxyacid_DH"/>
</dbReference>
<dbReference type="EMBL" id="UOEO01000159">
    <property type="protein sequence ID" value="VAW21188.1"/>
    <property type="molecule type" value="Genomic_DNA"/>
</dbReference>
<accession>A0A3B0TT87</accession>
<evidence type="ECO:0000256" key="3">
    <source>
        <dbReference type="ARBA" id="ARBA00023027"/>
    </source>
</evidence>
<name>A0A3B0TT87_9ZZZZ</name>
<evidence type="ECO:0000259" key="4">
    <source>
        <dbReference type="Pfam" id="PF00389"/>
    </source>
</evidence>